<dbReference type="PANTHER" id="PTHR18968">
    <property type="entry name" value="THIAMINE PYROPHOSPHATE ENZYMES"/>
    <property type="match status" value="1"/>
</dbReference>
<dbReference type="InterPro" id="IPR045229">
    <property type="entry name" value="TPP_enz"/>
</dbReference>
<dbReference type="NCBIfam" id="NF005760">
    <property type="entry name" value="PRK07586.1"/>
    <property type="match status" value="1"/>
</dbReference>
<protein>
    <submittedName>
        <fullName evidence="5">Acetolactate synthase large subunit</fullName>
    </submittedName>
</protein>
<feature type="domain" description="Thiamine pyrophosphate enzyme TPP-binding" evidence="3">
    <location>
        <begin position="372"/>
        <end position="508"/>
    </location>
</feature>
<reference evidence="5 6" key="1">
    <citation type="submission" date="2018-07" db="EMBL/GenBank/DDBJ databases">
        <authorList>
            <person name="Zhang Y."/>
            <person name="Wang L."/>
            <person name="Ma S."/>
        </authorList>
    </citation>
    <scope>NUCLEOTIDE SEQUENCE [LARGE SCALE GENOMIC DNA]</scope>
    <source>
        <strain evidence="5 6">4-2</strain>
    </source>
</reference>
<gene>
    <name evidence="5" type="ORF">C9E81_06700</name>
</gene>
<feature type="domain" description="Thiamine pyrophosphate enzyme N-terminal TPP-binding" evidence="4">
    <location>
        <begin position="1"/>
        <end position="105"/>
    </location>
</feature>
<comment type="caution">
    <text evidence="5">The sequence shown here is derived from an EMBL/GenBank/DDBJ whole genome shotgun (WGS) entry which is preliminary data.</text>
</comment>
<dbReference type="InterPro" id="IPR029061">
    <property type="entry name" value="THDP-binding"/>
</dbReference>
<comment type="similarity">
    <text evidence="1">Belongs to the TPP enzyme family.</text>
</comment>
<dbReference type="GO" id="GO:0044281">
    <property type="term" value="P:small molecule metabolic process"/>
    <property type="evidence" value="ECO:0007669"/>
    <property type="project" value="UniProtKB-ARBA"/>
</dbReference>
<evidence type="ECO:0000259" key="3">
    <source>
        <dbReference type="Pfam" id="PF02775"/>
    </source>
</evidence>
<dbReference type="GO" id="GO:0050660">
    <property type="term" value="F:flavin adenine dinucleotide binding"/>
    <property type="evidence" value="ECO:0007669"/>
    <property type="project" value="TreeGrafter"/>
</dbReference>
<dbReference type="Pfam" id="PF02775">
    <property type="entry name" value="TPP_enzyme_C"/>
    <property type="match status" value="1"/>
</dbReference>
<dbReference type="AlphaFoldDB" id="A0A3M0MZ58"/>
<proteinExistence type="inferred from homology"/>
<dbReference type="SUPFAM" id="SSF52518">
    <property type="entry name" value="Thiamin diphosphate-binding fold (THDP-binding)"/>
    <property type="match status" value="2"/>
</dbReference>
<dbReference type="Proteomes" id="UP000273516">
    <property type="component" value="Unassembled WGS sequence"/>
</dbReference>
<dbReference type="Pfam" id="PF02776">
    <property type="entry name" value="TPP_enzyme_N"/>
    <property type="match status" value="1"/>
</dbReference>
<organism evidence="5 6">
    <name type="scientific">Paracoccus alkanivorans</name>
    <dbReference type="NCBI Taxonomy" id="2116655"/>
    <lineage>
        <taxon>Bacteria</taxon>
        <taxon>Pseudomonadati</taxon>
        <taxon>Pseudomonadota</taxon>
        <taxon>Alphaproteobacteria</taxon>
        <taxon>Rhodobacterales</taxon>
        <taxon>Paracoccaceae</taxon>
        <taxon>Paracoccus</taxon>
    </lineage>
</organism>
<name>A0A3M0MZ58_9RHOB</name>
<keyword evidence="2" id="KW-0786">Thiamine pyrophosphate</keyword>
<dbReference type="GO" id="GO:0030976">
    <property type="term" value="F:thiamine pyrophosphate binding"/>
    <property type="evidence" value="ECO:0007669"/>
    <property type="project" value="InterPro"/>
</dbReference>
<evidence type="ECO:0000313" key="6">
    <source>
        <dbReference type="Proteomes" id="UP000273516"/>
    </source>
</evidence>
<dbReference type="InterPro" id="IPR012001">
    <property type="entry name" value="Thiamin_PyroP_enz_TPP-bd_dom"/>
</dbReference>
<accession>A0A3M0MZ58</accession>
<dbReference type="OrthoDB" id="9773408at2"/>
<evidence type="ECO:0000259" key="4">
    <source>
        <dbReference type="Pfam" id="PF02776"/>
    </source>
</evidence>
<dbReference type="CDD" id="cd07035">
    <property type="entry name" value="TPP_PYR_POX_like"/>
    <property type="match status" value="1"/>
</dbReference>
<dbReference type="InterPro" id="IPR011766">
    <property type="entry name" value="TPP_enzyme_TPP-bd"/>
</dbReference>
<dbReference type="PANTHER" id="PTHR18968:SF86">
    <property type="entry name" value="ACETOLACTATE SYNTHASE LARGE SUBUNIT ILVX-RELATED"/>
    <property type="match status" value="1"/>
</dbReference>
<sequence>MNGAESLVRSLSAGGVEVCFANPGTSEMQFVDALDRTRLMRCVLGLFEGVVSGAADGYARMAGKPAVTLLHLAPGLANAGANLHNAKKARSPMLNIVGNHTLRHLRYDAPLTADVPATASVFSDWVRTAQSADTLARDAVEGLAVATGHPGRIATLIAPADIGWQEGGVITRPMQPHGPRPLDPQVIARAVSALGPDALILCGGTVLEDPASTRLLAGIARQTGARLMAPGSNRRIERGAGRASIPRIPYPIDMAIEQLAPFRRAVLIEAQPPVAFFAYPDRPSLLLPEACEVIQLAEFDQDGRAAVQALADSMGAKSARLVDSPRPEAPQAGPLEDLALSAAIASALPEGAIIIDESLTSANQVDRLSAGAPPHSWLSITGGAIGIGPPLSAGAAVACPDRPVIALQADGSAMYTLQALWTQARENLNVTTIIFANKSYDLLKHELFKVGANPGPDALNLLDLRRPELDFVSLAAGMGVPARRVDCAAELHRVLSDAVLEPGPFLIEAIL</sequence>
<dbReference type="CDD" id="cd02002">
    <property type="entry name" value="TPP_BFDC"/>
    <property type="match status" value="1"/>
</dbReference>
<evidence type="ECO:0000256" key="1">
    <source>
        <dbReference type="ARBA" id="ARBA00007812"/>
    </source>
</evidence>
<evidence type="ECO:0000313" key="5">
    <source>
        <dbReference type="EMBL" id="RMC36677.1"/>
    </source>
</evidence>
<dbReference type="GO" id="GO:0003984">
    <property type="term" value="F:acetolactate synthase activity"/>
    <property type="evidence" value="ECO:0007669"/>
    <property type="project" value="TreeGrafter"/>
</dbReference>
<keyword evidence="6" id="KW-1185">Reference proteome</keyword>
<evidence type="ECO:0000256" key="2">
    <source>
        <dbReference type="ARBA" id="ARBA00023052"/>
    </source>
</evidence>
<dbReference type="Gene3D" id="3.40.50.970">
    <property type="match status" value="2"/>
</dbReference>
<dbReference type="EMBL" id="QOKZ01000002">
    <property type="protein sequence ID" value="RMC36677.1"/>
    <property type="molecule type" value="Genomic_DNA"/>
</dbReference>